<proteinExistence type="predicted"/>
<dbReference type="Proteomes" id="UP000001194">
    <property type="component" value="Unassembled WGS sequence"/>
</dbReference>
<dbReference type="EMBL" id="DS547150">
    <property type="protein sequence ID" value="EDR00358.1"/>
    <property type="molecule type" value="Genomic_DNA"/>
</dbReference>
<organism evidence="2">
    <name type="scientific">Laccaria bicolor (strain S238N-H82 / ATCC MYA-4686)</name>
    <name type="common">Bicoloured deceiver</name>
    <name type="synonym">Laccaria laccata var. bicolor</name>
    <dbReference type="NCBI Taxonomy" id="486041"/>
    <lineage>
        <taxon>Eukaryota</taxon>
        <taxon>Fungi</taxon>
        <taxon>Dikarya</taxon>
        <taxon>Basidiomycota</taxon>
        <taxon>Agaricomycotina</taxon>
        <taxon>Agaricomycetes</taxon>
        <taxon>Agaricomycetidae</taxon>
        <taxon>Agaricales</taxon>
        <taxon>Agaricineae</taxon>
        <taxon>Hydnangiaceae</taxon>
        <taxon>Laccaria</taxon>
    </lineage>
</organism>
<dbReference type="RefSeq" id="XP_001888917.1">
    <property type="nucleotide sequence ID" value="XM_001888882.1"/>
</dbReference>
<dbReference type="HOGENOM" id="CLU_1305064_0_0_1"/>
<keyword evidence="2" id="KW-1185">Reference proteome</keyword>
<dbReference type="GeneID" id="6084584"/>
<evidence type="ECO:0000313" key="2">
    <source>
        <dbReference type="Proteomes" id="UP000001194"/>
    </source>
</evidence>
<reference evidence="1 2" key="1">
    <citation type="journal article" date="2008" name="Nature">
        <title>The genome of Laccaria bicolor provides insights into mycorrhizal symbiosis.</title>
        <authorList>
            <person name="Martin F."/>
            <person name="Aerts A."/>
            <person name="Ahren D."/>
            <person name="Brun A."/>
            <person name="Danchin E.G.J."/>
            <person name="Duchaussoy F."/>
            <person name="Gibon J."/>
            <person name="Kohler A."/>
            <person name="Lindquist E."/>
            <person name="Pereda V."/>
            <person name="Salamov A."/>
            <person name="Shapiro H.J."/>
            <person name="Wuyts J."/>
            <person name="Blaudez D."/>
            <person name="Buee M."/>
            <person name="Brokstein P."/>
            <person name="Canbaeck B."/>
            <person name="Cohen D."/>
            <person name="Courty P.E."/>
            <person name="Coutinho P.M."/>
            <person name="Delaruelle C."/>
            <person name="Detter J.C."/>
            <person name="Deveau A."/>
            <person name="DiFazio S."/>
            <person name="Duplessis S."/>
            <person name="Fraissinet-Tachet L."/>
            <person name="Lucic E."/>
            <person name="Frey-Klett P."/>
            <person name="Fourrey C."/>
            <person name="Feussner I."/>
            <person name="Gay G."/>
            <person name="Grimwood J."/>
            <person name="Hoegger P.J."/>
            <person name="Jain P."/>
            <person name="Kilaru S."/>
            <person name="Labbe J."/>
            <person name="Lin Y.C."/>
            <person name="Legue V."/>
            <person name="Le Tacon F."/>
            <person name="Marmeisse R."/>
            <person name="Melayah D."/>
            <person name="Montanini B."/>
            <person name="Muratet M."/>
            <person name="Nehls U."/>
            <person name="Niculita-Hirzel H."/>
            <person name="Oudot-Le Secq M.P."/>
            <person name="Peter M."/>
            <person name="Quesneville H."/>
            <person name="Rajashekar B."/>
            <person name="Reich M."/>
            <person name="Rouhier N."/>
            <person name="Schmutz J."/>
            <person name="Yin T."/>
            <person name="Chalot M."/>
            <person name="Henrissat B."/>
            <person name="Kuees U."/>
            <person name="Lucas S."/>
            <person name="Van de Peer Y."/>
            <person name="Podila G.K."/>
            <person name="Polle A."/>
            <person name="Pukkila P.J."/>
            <person name="Richardson P.M."/>
            <person name="Rouze P."/>
            <person name="Sanders I.R."/>
            <person name="Stajich J.E."/>
            <person name="Tunlid A."/>
            <person name="Tuskan G."/>
            <person name="Grigoriev I.V."/>
        </authorList>
    </citation>
    <scope>NUCLEOTIDE SEQUENCE [LARGE SCALE GENOMIC DNA]</scope>
    <source>
        <strain evidence="2">S238N-H82 / ATCC MYA-4686</strain>
    </source>
</reference>
<dbReference type="KEGG" id="lbc:LACBIDRAFT_295786"/>
<sequence>MSGYDYLDDCHALEVPPFHYGGSLCKGRLECIGNEPPESYPKYNVEPPNSTINFDCESDSDSGNPAIPNSTQSNSNSFVDDLVANFDSAGFTMEGSPIIQTFLSERETLGLYRFNGPFLVLEFGDINGVVQSTYMIPDLFKIKHSHRLMVSLISAQSRQFIAQQQLRHLPPGTTVDDAAKLQQDVVNLMLARARVEVEFLLPHATGSHTTV</sequence>
<dbReference type="InParanoid" id="B0DYB6"/>
<dbReference type="AlphaFoldDB" id="B0DYB6"/>
<evidence type="ECO:0000313" key="1">
    <source>
        <dbReference type="EMBL" id="EDR00358.1"/>
    </source>
</evidence>
<name>B0DYB6_LACBS</name>
<gene>
    <name evidence="1" type="ORF">LACBIDRAFT_295786</name>
</gene>
<accession>B0DYB6</accession>
<protein>
    <submittedName>
        <fullName evidence="1">Predicted protein</fullName>
    </submittedName>
</protein>